<dbReference type="Pfam" id="PF04230">
    <property type="entry name" value="PS_pyruv_trans"/>
    <property type="match status" value="1"/>
</dbReference>
<organism evidence="4 5">
    <name type="scientific">Zhongshania aquimaris</name>
    <dbReference type="NCBI Taxonomy" id="2857107"/>
    <lineage>
        <taxon>Bacteria</taxon>
        <taxon>Pseudomonadati</taxon>
        <taxon>Pseudomonadota</taxon>
        <taxon>Gammaproteobacteria</taxon>
        <taxon>Cellvibrionales</taxon>
        <taxon>Spongiibacteraceae</taxon>
        <taxon>Zhongshania</taxon>
    </lineage>
</organism>
<accession>A0ABS6VN94</accession>
<keyword evidence="5" id="KW-1185">Reference proteome</keyword>
<comment type="caution">
    <text evidence="4">The sequence shown here is derived from an EMBL/GenBank/DDBJ whole genome shotgun (WGS) entry which is preliminary data.</text>
</comment>
<dbReference type="SMART" id="SM00028">
    <property type="entry name" value="TPR"/>
    <property type="match status" value="5"/>
</dbReference>
<feature type="region of interest" description="Disordered" evidence="2">
    <location>
        <begin position="1"/>
        <end position="29"/>
    </location>
</feature>
<dbReference type="Proteomes" id="UP001166291">
    <property type="component" value="Unassembled WGS sequence"/>
</dbReference>
<dbReference type="InterPro" id="IPR037919">
    <property type="entry name" value="OGT"/>
</dbReference>
<gene>
    <name evidence="4" type="ORF">KXJ70_03280</name>
</gene>
<dbReference type="PROSITE" id="PS50005">
    <property type="entry name" value="TPR"/>
    <property type="match status" value="3"/>
</dbReference>
<dbReference type="InterPro" id="IPR007345">
    <property type="entry name" value="Polysacch_pyruvyl_Trfase"/>
</dbReference>
<dbReference type="PROSITE" id="PS50293">
    <property type="entry name" value="TPR_REGION"/>
    <property type="match status" value="1"/>
</dbReference>
<feature type="repeat" description="TPR" evidence="1">
    <location>
        <begin position="103"/>
        <end position="136"/>
    </location>
</feature>
<dbReference type="Pfam" id="PF13181">
    <property type="entry name" value="TPR_8"/>
    <property type="match status" value="1"/>
</dbReference>
<dbReference type="EMBL" id="JAHWDQ010000001">
    <property type="protein sequence ID" value="MBW2939777.1"/>
    <property type="molecule type" value="Genomic_DNA"/>
</dbReference>
<dbReference type="RefSeq" id="WP_219042017.1">
    <property type="nucleotide sequence ID" value="NZ_JAHWDQ010000001.1"/>
</dbReference>
<evidence type="ECO:0000256" key="2">
    <source>
        <dbReference type="SAM" id="MobiDB-lite"/>
    </source>
</evidence>
<dbReference type="PANTHER" id="PTHR44366">
    <property type="entry name" value="UDP-N-ACETYLGLUCOSAMINE--PEPTIDE N-ACETYLGLUCOSAMINYLTRANSFERASE 110 KDA SUBUNIT"/>
    <property type="match status" value="1"/>
</dbReference>
<evidence type="ECO:0000313" key="5">
    <source>
        <dbReference type="Proteomes" id="UP001166291"/>
    </source>
</evidence>
<sequence>MAKNKNKSKTGGAKVRSQAFKRPSSDGSQVLPATAQNLFQQALYHHKQGQLNAAAQGYQKVLAEFPGHADSLHLLALVAQSLHNPAQASALIEQAIKLSPKIAQYHFNHGVVLQGLSNDQAAIDAYRNAIRLKPDYQQAYENLGVALQDSGSDEAALKAYQQALEQNPHSVLALKNLGTLYFKSGHTALSLQCFEHALRLSPVDPELRLKRSGSLLRLGQWQKGWREYRWRFSEQSFLESNPPRSTGLPHAEKFNIAGRRVFVGSEQGLGDEVMFASCFSDLISSAASCVLECDPRLVPLWARSFPSAEVIAKGELDPHGLDSFISAGDLPMYFRLDDADFSGRAYLKPDSEKYAHWQGRFQELAGKLKVGICWRGGVEARAVKERSIDLKYWRPLLKRKDVSVVNLQYRCESEELKQLGEHIHTFADLDTYADIDGLAALMSNLDLVISVDNTTVHLAGALGVPVWVLLPCGPERRWTDDSDDSVWYQSARLFRKQGGAKDGWRDVMARLVAALDEFTPPQRDERDLIRVEREAKADVLESDGAKICVLVNDTSNWYHWGCSGTSLSIHRALRRNGYRVDGLPIAMTQNLPALPQSPDDFDSEEVYANFAEHNSRLLARLVKADVLVINGEGSLHGGGMVPVGLLYIAHIGKTRLRKTVQIINHSCYPQDGDLATDGPLNTLYQRVYQQLDYVAVREPVSFRLLQSLAIPCVQSFDCLPLFIETFAELRSKTVTDKPYIVLTGSVAWAEAIAEPLTHFLQLQIANGYGIKILIGASAFLAADDVAFAQWMQRSAGGQFELHIADTERQWLECIANAELLVSGRFHHSIAAACLDTPFIVTESNTPKVLGLLELLGMSNALLKTDQDFVTNLHAMAEQRLRDPASYVLAAERRTMLLNLADNNFAELY</sequence>
<protein>
    <submittedName>
        <fullName evidence="4">Tetratricopeptide repeat protein</fullName>
    </submittedName>
</protein>
<dbReference type="InterPro" id="IPR019734">
    <property type="entry name" value="TPR_rpt"/>
</dbReference>
<reference evidence="4" key="1">
    <citation type="submission" date="2021-07" db="EMBL/GenBank/DDBJ databases">
        <title>Zhongshania sp. CAU 1632 isolated from seawater.</title>
        <authorList>
            <person name="Kim W."/>
        </authorList>
    </citation>
    <scope>NUCLEOTIDE SEQUENCE</scope>
    <source>
        <strain evidence="4">CAU 1632</strain>
    </source>
</reference>
<dbReference type="Pfam" id="PF13414">
    <property type="entry name" value="TPR_11"/>
    <property type="match status" value="1"/>
</dbReference>
<name>A0ABS6VN94_9GAMM</name>
<keyword evidence="1" id="KW-0802">TPR repeat</keyword>
<evidence type="ECO:0000313" key="4">
    <source>
        <dbReference type="EMBL" id="MBW2939777.1"/>
    </source>
</evidence>
<proteinExistence type="predicted"/>
<feature type="domain" description="Polysaccharide pyruvyl transferase" evidence="3">
    <location>
        <begin position="609"/>
        <end position="841"/>
    </location>
</feature>
<evidence type="ECO:0000259" key="3">
    <source>
        <dbReference type="Pfam" id="PF04230"/>
    </source>
</evidence>
<feature type="repeat" description="TPR" evidence="1">
    <location>
        <begin position="137"/>
        <end position="170"/>
    </location>
</feature>
<evidence type="ECO:0000256" key="1">
    <source>
        <dbReference type="PROSITE-ProRule" id="PRU00339"/>
    </source>
</evidence>
<dbReference type="PANTHER" id="PTHR44366:SF1">
    <property type="entry name" value="UDP-N-ACETYLGLUCOSAMINE--PEPTIDE N-ACETYLGLUCOSAMINYLTRANSFERASE 110 KDA SUBUNIT"/>
    <property type="match status" value="1"/>
</dbReference>
<feature type="repeat" description="TPR" evidence="1">
    <location>
        <begin position="171"/>
        <end position="204"/>
    </location>
</feature>